<feature type="chain" id="PRO_5003123408" description="L-gulonolactone oxidase" evidence="7">
    <location>
        <begin position="19"/>
        <end position="598"/>
    </location>
</feature>
<feature type="signal peptide" evidence="7">
    <location>
        <begin position="1"/>
        <end position="18"/>
    </location>
</feature>
<dbReference type="PANTHER" id="PTHR13878:SF67">
    <property type="entry name" value="L-GULONOLACTONE OXIDASE 5"/>
    <property type="match status" value="1"/>
</dbReference>
<dbReference type="InterPro" id="IPR050432">
    <property type="entry name" value="FAD-linked_Oxidoreductases_BP"/>
</dbReference>
<evidence type="ECO:0000313" key="9">
    <source>
        <dbReference type="EMBL" id="EFJ06745.1"/>
    </source>
</evidence>
<dbReference type="HOGENOM" id="CLU_019762_2_0_1"/>
<keyword evidence="4" id="KW-0060">Ascorbate biosynthesis</keyword>
<dbReference type="SUPFAM" id="SSF56176">
    <property type="entry name" value="FAD-binding/transporter-associated domain-like"/>
    <property type="match status" value="1"/>
</dbReference>
<evidence type="ECO:0000259" key="8">
    <source>
        <dbReference type="PROSITE" id="PS51387"/>
    </source>
</evidence>
<name>D8T9H2_SELML</name>
<keyword evidence="5" id="KW-0560">Oxidoreductase</keyword>
<dbReference type="Pfam" id="PF22906">
    <property type="entry name" value="GULLO2-like_3rd"/>
    <property type="match status" value="1"/>
</dbReference>
<dbReference type="InParanoid" id="D8T9H2"/>
<keyword evidence="10" id="KW-1185">Reference proteome</keyword>
<dbReference type="Gramene" id="EFJ06745">
    <property type="protein sequence ID" value="EFJ06745"/>
    <property type="gene ID" value="SELMODRAFT_134896"/>
</dbReference>
<dbReference type="PANTHER" id="PTHR13878">
    <property type="entry name" value="GULONOLACTONE OXIDASE"/>
    <property type="match status" value="1"/>
</dbReference>
<dbReference type="Proteomes" id="UP000001514">
    <property type="component" value="Unassembled WGS sequence"/>
</dbReference>
<dbReference type="InterPro" id="IPR006094">
    <property type="entry name" value="Oxid_FAD_bind_N"/>
</dbReference>
<sequence>MRILLALVLATLLLLADAFPPDPVFCDASGDCFITNSYGTWNTRQVCKVSQIVYPSNEEELLEAVSYGAKNKLKMKAVTKFSHSIPPLACPGDGDGGDGGGHSGAGGLLAISTANYSRGIAVDVTSKAVEVDGGAQLQAVLDEAARHGLALAASPYWNGLSVAGILSTGSHGSSWRGKGGALHDHVLKLRMVVPSGKNSSSSSSHNEVAKIVTLTPGDGDLFYAAIVSLGTMGVISKVTLELEPMFKRSITNVRTSDAGLEDKIVAFGNEHEFGDVTWYPSKREAVYRIDDRVPANTPGNGINEFVGFQPTLALAIVAQRALEETLEAQRSSNGKCIASRAQVSLLESLGYGLKNTHGLRLFTGYPVVGFQHKIQTAGGCQESKSRLLICGWDSAKHALFYLESGITIPAQSIAAFIADVKHLRDSHPDAGALCGIDLYTGILLRYVAASRALLGKPFDGVDVGFTYYRSRNGSMPRLNMDVWQEVEQMAISKYGGVPHWGKNTPVTFSNAGTGRSPRLERFVKEMRKMDPSGLFSTRWSDRILGIKAMEEQKNPGCALEGLCICSRDEHCAPEKSYHCRPGRVFTAARVCRYESGGS</sequence>
<dbReference type="UniPathway" id="UPA00132"/>
<evidence type="ECO:0000256" key="2">
    <source>
        <dbReference type="ARBA" id="ARBA00005466"/>
    </source>
</evidence>
<evidence type="ECO:0000256" key="5">
    <source>
        <dbReference type="ARBA" id="ARBA00023002"/>
    </source>
</evidence>
<comment type="catalytic activity">
    <reaction evidence="6">
        <text>L-gulono-1,4-lactone + O2 = L-ascorbate + H2O2 + H(+)</text>
        <dbReference type="Rhea" id="RHEA:32363"/>
        <dbReference type="ChEBI" id="CHEBI:15378"/>
        <dbReference type="ChEBI" id="CHEBI:15379"/>
        <dbReference type="ChEBI" id="CHEBI:16240"/>
        <dbReference type="ChEBI" id="CHEBI:17587"/>
        <dbReference type="ChEBI" id="CHEBI:38290"/>
        <dbReference type="EC" id="1.1.3.8"/>
    </reaction>
</comment>
<dbReference type="GO" id="GO:0050105">
    <property type="term" value="F:L-gulonolactone oxidase activity"/>
    <property type="evidence" value="ECO:0007669"/>
    <property type="project" value="UniProtKB-EC"/>
</dbReference>
<dbReference type="STRING" id="88036.D8T9H2"/>
<dbReference type="InterPro" id="IPR016166">
    <property type="entry name" value="FAD-bd_PCMH"/>
</dbReference>
<dbReference type="Gene3D" id="3.30.70.2520">
    <property type="match status" value="1"/>
</dbReference>
<evidence type="ECO:0000256" key="4">
    <source>
        <dbReference type="ARBA" id="ARBA00022644"/>
    </source>
</evidence>
<evidence type="ECO:0000256" key="3">
    <source>
        <dbReference type="ARBA" id="ARBA00013121"/>
    </source>
</evidence>
<organism evidence="10">
    <name type="scientific">Selaginella moellendorffii</name>
    <name type="common">Spikemoss</name>
    <dbReference type="NCBI Taxonomy" id="88036"/>
    <lineage>
        <taxon>Eukaryota</taxon>
        <taxon>Viridiplantae</taxon>
        <taxon>Streptophyta</taxon>
        <taxon>Embryophyta</taxon>
        <taxon>Tracheophyta</taxon>
        <taxon>Lycopodiopsida</taxon>
        <taxon>Selaginellales</taxon>
        <taxon>Selaginellaceae</taxon>
        <taxon>Selaginella</taxon>
    </lineage>
</organism>
<evidence type="ECO:0000256" key="7">
    <source>
        <dbReference type="SAM" id="SignalP"/>
    </source>
</evidence>
<dbReference type="NCBIfam" id="TIGR01677">
    <property type="entry name" value="pln_FAD_oxido"/>
    <property type="match status" value="1"/>
</dbReference>
<dbReference type="GO" id="GO:0071949">
    <property type="term" value="F:FAD binding"/>
    <property type="evidence" value="ECO:0007669"/>
    <property type="project" value="InterPro"/>
</dbReference>
<proteinExistence type="inferred from homology"/>
<dbReference type="OMA" id="SITYMNI"/>
<dbReference type="InterPro" id="IPR036318">
    <property type="entry name" value="FAD-bd_PCMH-like_sf"/>
</dbReference>
<dbReference type="AlphaFoldDB" id="D8T9H2"/>
<evidence type="ECO:0000313" key="10">
    <source>
        <dbReference type="Proteomes" id="UP000001514"/>
    </source>
</evidence>
<dbReference type="Pfam" id="PF01565">
    <property type="entry name" value="FAD_binding_4"/>
    <property type="match status" value="1"/>
</dbReference>
<dbReference type="InterPro" id="IPR007173">
    <property type="entry name" value="ALO_C"/>
</dbReference>
<dbReference type="EMBL" id="GL377695">
    <property type="protein sequence ID" value="EFJ06745.1"/>
    <property type="molecule type" value="Genomic_DNA"/>
</dbReference>
<feature type="domain" description="FAD-binding PCMH-type" evidence="8">
    <location>
        <begin position="45"/>
        <end position="245"/>
    </location>
</feature>
<gene>
    <name evidence="9" type="ORF">SELMODRAFT_134896</name>
</gene>
<dbReference type="GO" id="GO:0003885">
    <property type="term" value="F:D-arabinono-1,4-lactone oxidase activity"/>
    <property type="evidence" value="ECO:0007669"/>
    <property type="project" value="InterPro"/>
</dbReference>
<dbReference type="GO" id="GO:0019853">
    <property type="term" value="P:L-ascorbic acid biosynthetic process"/>
    <property type="evidence" value="ECO:0007669"/>
    <property type="project" value="UniProtKB-UniPathway"/>
</dbReference>
<dbReference type="GO" id="GO:0016491">
    <property type="term" value="F:oxidoreductase activity"/>
    <property type="evidence" value="ECO:0000318"/>
    <property type="project" value="GO_Central"/>
</dbReference>
<dbReference type="Gene3D" id="3.30.465.10">
    <property type="match status" value="1"/>
</dbReference>
<comment type="similarity">
    <text evidence="2">Belongs to the oxygen-dependent FAD-linked oxidoreductase family.</text>
</comment>
<keyword evidence="7" id="KW-0732">Signal</keyword>
<comment type="pathway">
    <text evidence="1">Cofactor biosynthesis; L-ascorbate biosynthesis.</text>
</comment>
<evidence type="ECO:0000256" key="6">
    <source>
        <dbReference type="ARBA" id="ARBA00048083"/>
    </source>
</evidence>
<dbReference type="PROSITE" id="PS51387">
    <property type="entry name" value="FAD_PCMH"/>
    <property type="match status" value="1"/>
</dbReference>
<accession>D8T9H2</accession>
<evidence type="ECO:0000256" key="1">
    <source>
        <dbReference type="ARBA" id="ARBA00005147"/>
    </source>
</evidence>
<dbReference type="GO" id="GO:0016020">
    <property type="term" value="C:membrane"/>
    <property type="evidence" value="ECO:0007669"/>
    <property type="project" value="InterPro"/>
</dbReference>
<dbReference type="OrthoDB" id="610608at2759"/>
<reference evidence="9 10" key="1">
    <citation type="journal article" date="2011" name="Science">
        <title>The Selaginella genome identifies genetic changes associated with the evolution of vascular plants.</title>
        <authorList>
            <person name="Banks J.A."/>
            <person name="Nishiyama T."/>
            <person name="Hasebe M."/>
            <person name="Bowman J.L."/>
            <person name="Gribskov M."/>
            <person name="dePamphilis C."/>
            <person name="Albert V.A."/>
            <person name="Aono N."/>
            <person name="Aoyama T."/>
            <person name="Ambrose B.A."/>
            <person name="Ashton N.W."/>
            <person name="Axtell M.J."/>
            <person name="Barker E."/>
            <person name="Barker M.S."/>
            <person name="Bennetzen J.L."/>
            <person name="Bonawitz N.D."/>
            <person name="Chapple C."/>
            <person name="Cheng C."/>
            <person name="Correa L.G."/>
            <person name="Dacre M."/>
            <person name="DeBarry J."/>
            <person name="Dreyer I."/>
            <person name="Elias M."/>
            <person name="Engstrom E.M."/>
            <person name="Estelle M."/>
            <person name="Feng L."/>
            <person name="Finet C."/>
            <person name="Floyd S.K."/>
            <person name="Frommer W.B."/>
            <person name="Fujita T."/>
            <person name="Gramzow L."/>
            <person name="Gutensohn M."/>
            <person name="Harholt J."/>
            <person name="Hattori M."/>
            <person name="Heyl A."/>
            <person name="Hirai T."/>
            <person name="Hiwatashi Y."/>
            <person name="Ishikawa M."/>
            <person name="Iwata M."/>
            <person name="Karol K.G."/>
            <person name="Koehler B."/>
            <person name="Kolukisaoglu U."/>
            <person name="Kubo M."/>
            <person name="Kurata T."/>
            <person name="Lalonde S."/>
            <person name="Li K."/>
            <person name="Li Y."/>
            <person name="Litt A."/>
            <person name="Lyons E."/>
            <person name="Manning G."/>
            <person name="Maruyama T."/>
            <person name="Michael T.P."/>
            <person name="Mikami K."/>
            <person name="Miyazaki S."/>
            <person name="Morinaga S."/>
            <person name="Murata T."/>
            <person name="Mueller-Roeber B."/>
            <person name="Nelson D.R."/>
            <person name="Obara M."/>
            <person name="Oguri Y."/>
            <person name="Olmstead R.G."/>
            <person name="Onodera N."/>
            <person name="Petersen B.L."/>
            <person name="Pils B."/>
            <person name="Prigge M."/>
            <person name="Rensing S.A."/>
            <person name="Riano-Pachon D.M."/>
            <person name="Roberts A.W."/>
            <person name="Sato Y."/>
            <person name="Scheller H.V."/>
            <person name="Schulz B."/>
            <person name="Schulz C."/>
            <person name="Shakirov E.V."/>
            <person name="Shibagaki N."/>
            <person name="Shinohara N."/>
            <person name="Shippen D.E."/>
            <person name="Soerensen I."/>
            <person name="Sotooka R."/>
            <person name="Sugimoto N."/>
            <person name="Sugita M."/>
            <person name="Sumikawa N."/>
            <person name="Tanurdzic M."/>
            <person name="Theissen G."/>
            <person name="Ulvskov P."/>
            <person name="Wakazuki S."/>
            <person name="Weng J.K."/>
            <person name="Willats W.W."/>
            <person name="Wipf D."/>
            <person name="Wolf P.G."/>
            <person name="Yang L."/>
            <person name="Zimmer A.D."/>
            <person name="Zhu Q."/>
            <person name="Mitros T."/>
            <person name="Hellsten U."/>
            <person name="Loque D."/>
            <person name="Otillar R."/>
            <person name="Salamov A."/>
            <person name="Schmutz J."/>
            <person name="Shapiro H."/>
            <person name="Lindquist E."/>
            <person name="Lucas S."/>
            <person name="Rokhsar D."/>
            <person name="Grigoriev I.V."/>
        </authorList>
    </citation>
    <scope>NUCLEOTIDE SEQUENCE [LARGE SCALE GENOMIC DNA]</scope>
</reference>
<dbReference type="eggNOG" id="KOG4730">
    <property type="taxonomic scope" value="Eukaryota"/>
</dbReference>
<protein>
    <recommendedName>
        <fullName evidence="3">L-gulonolactone oxidase</fullName>
        <ecNumber evidence="3">1.1.3.8</ecNumber>
    </recommendedName>
</protein>
<dbReference type="InterPro" id="IPR010030">
    <property type="entry name" value="GULO_Plant"/>
</dbReference>
<dbReference type="InterPro" id="IPR016169">
    <property type="entry name" value="FAD-bd_PCMH_sub2"/>
</dbReference>
<dbReference type="EC" id="1.1.3.8" evidence="3"/>
<dbReference type="Pfam" id="PF04030">
    <property type="entry name" value="ALO"/>
    <property type="match status" value="1"/>
</dbReference>
<dbReference type="InterPro" id="IPR055154">
    <property type="entry name" value="GULLO2-like_C"/>
</dbReference>
<dbReference type="KEGG" id="smo:SELMODRAFT_134896"/>